<sequence length="124" mass="13891">MANLRGKYVLLDFWGSWCGPCRASHPHLKALQAHYGPQGLEVINIAQENGADARKIWLKAVEEDQMTWTQILNNEDREVCDVVKLYGITAFPTKVLIDPEGKIIVKTVGESAPIDEKLKEVFGN</sequence>
<dbReference type="AlphaFoldDB" id="A0A412TNZ1"/>
<evidence type="ECO:0000313" key="5">
    <source>
        <dbReference type="EMBL" id="RGU55360.1"/>
    </source>
</evidence>
<keyword evidence="3" id="KW-1015">Disulfide bond</keyword>
<reference evidence="5 6" key="1">
    <citation type="submission" date="2018-08" db="EMBL/GenBank/DDBJ databases">
        <title>A genome reference for cultivated species of the human gut microbiota.</title>
        <authorList>
            <person name="Zou Y."/>
            <person name="Xue W."/>
            <person name="Luo G."/>
        </authorList>
    </citation>
    <scope>NUCLEOTIDE SEQUENCE [LARGE SCALE GENOMIC DNA]</scope>
    <source>
        <strain evidence="5 6">AF16-14</strain>
    </source>
</reference>
<dbReference type="InterPro" id="IPR036249">
    <property type="entry name" value="Thioredoxin-like_sf"/>
</dbReference>
<evidence type="ECO:0000256" key="3">
    <source>
        <dbReference type="ARBA" id="ARBA00023157"/>
    </source>
</evidence>
<dbReference type="PANTHER" id="PTHR42852">
    <property type="entry name" value="THIOL:DISULFIDE INTERCHANGE PROTEIN DSBE"/>
    <property type="match status" value="1"/>
</dbReference>
<keyword evidence="4" id="KW-0676">Redox-active center</keyword>
<gene>
    <name evidence="5" type="ORF">DWW57_12470</name>
</gene>
<organism evidence="5 6">
    <name type="scientific">Odoribacter splanchnicus</name>
    <dbReference type="NCBI Taxonomy" id="28118"/>
    <lineage>
        <taxon>Bacteria</taxon>
        <taxon>Pseudomonadati</taxon>
        <taxon>Bacteroidota</taxon>
        <taxon>Bacteroidia</taxon>
        <taxon>Bacteroidales</taxon>
        <taxon>Odoribacteraceae</taxon>
        <taxon>Odoribacter</taxon>
    </lineage>
</organism>
<dbReference type="Pfam" id="PF08534">
    <property type="entry name" value="Redoxin"/>
    <property type="match status" value="1"/>
</dbReference>
<dbReference type="CDD" id="cd02966">
    <property type="entry name" value="TlpA_like_family"/>
    <property type="match status" value="1"/>
</dbReference>
<dbReference type="InterPro" id="IPR013766">
    <property type="entry name" value="Thioredoxin_domain"/>
</dbReference>
<dbReference type="InterPro" id="IPR017937">
    <property type="entry name" value="Thioredoxin_CS"/>
</dbReference>
<dbReference type="GO" id="GO:0017004">
    <property type="term" value="P:cytochrome complex assembly"/>
    <property type="evidence" value="ECO:0007669"/>
    <property type="project" value="UniProtKB-KW"/>
</dbReference>
<comment type="subcellular location">
    <subcellularLocation>
        <location evidence="1">Cell envelope</location>
    </subcellularLocation>
</comment>
<dbReference type="InterPro" id="IPR013740">
    <property type="entry name" value="Redoxin"/>
</dbReference>
<keyword evidence="2" id="KW-0201">Cytochrome c-type biogenesis</keyword>
<dbReference type="InterPro" id="IPR050553">
    <property type="entry name" value="Thioredoxin_ResA/DsbE_sf"/>
</dbReference>
<dbReference type="Gene3D" id="3.40.30.10">
    <property type="entry name" value="Glutaredoxin"/>
    <property type="match status" value="1"/>
</dbReference>
<dbReference type="EMBL" id="QRYC01000018">
    <property type="protein sequence ID" value="RGU55360.1"/>
    <property type="molecule type" value="Genomic_DNA"/>
</dbReference>
<accession>A0A412TNZ1</accession>
<evidence type="ECO:0000256" key="2">
    <source>
        <dbReference type="ARBA" id="ARBA00022748"/>
    </source>
</evidence>
<dbReference type="OMA" id="VEEDQMT"/>
<evidence type="ECO:0000256" key="4">
    <source>
        <dbReference type="ARBA" id="ARBA00023284"/>
    </source>
</evidence>
<evidence type="ECO:0000313" key="6">
    <source>
        <dbReference type="Proteomes" id="UP000284243"/>
    </source>
</evidence>
<evidence type="ECO:0000256" key="1">
    <source>
        <dbReference type="ARBA" id="ARBA00004196"/>
    </source>
</evidence>
<dbReference type="SUPFAM" id="SSF52833">
    <property type="entry name" value="Thioredoxin-like"/>
    <property type="match status" value="1"/>
</dbReference>
<comment type="caution">
    <text evidence="5">The sequence shown here is derived from an EMBL/GenBank/DDBJ whole genome shotgun (WGS) entry which is preliminary data.</text>
</comment>
<dbReference type="PANTHER" id="PTHR42852:SF6">
    <property type="entry name" value="THIOL:DISULFIDE INTERCHANGE PROTEIN DSBE"/>
    <property type="match status" value="1"/>
</dbReference>
<dbReference type="PROSITE" id="PS51352">
    <property type="entry name" value="THIOREDOXIN_2"/>
    <property type="match status" value="1"/>
</dbReference>
<dbReference type="PROSITE" id="PS00194">
    <property type="entry name" value="THIOREDOXIN_1"/>
    <property type="match status" value="1"/>
</dbReference>
<dbReference type="GO" id="GO:0016491">
    <property type="term" value="F:oxidoreductase activity"/>
    <property type="evidence" value="ECO:0007669"/>
    <property type="project" value="InterPro"/>
</dbReference>
<protein>
    <submittedName>
        <fullName evidence="5">TlpA family protein disulfide reductase</fullName>
    </submittedName>
</protein>
<dbReference type="GO" id="GO:0030313">
    <property type="term" value="C:cell envelope"/>
    <property type="evidence" value="ECO:0007669"/>
    <property type="project" value="UniProtKB-SubCell"/>
</dbReference>
<name>A0A412TNZ1_9BACT</name>
<proteinExistence type="predicted"/>
<dbReference type="Proteomes" id="UP000284243">
    <property type="component" value="Unassembled WGS sequence"/>
</dbReference>